<name>A0ABV7PQJ0_9BURK</name>
<gene>
    <name evidence="3" type="ORF">ACFOPH_17640</name>
</gene>
<dbReference type="Proteomes" id="UP001595665">
    <property type="component" value="Unassembled WGS sequence"/>
</dbReference>
<evidence type="ECO:0000259" key="2">
    <source>
        <dbReference type="Pfam" id="PF18862"/>
    </source>
</evidence>
<dbReference type="InterPro" id="IPR041223">
    <property type="entry name" value="ApeA_NTD"/>
</dbReference>
<feature type="domain" description="ApeA N-terminal" evidence="2">
    <location>
        <begin position="16"/>
        <end position="226"/>
    </location>
</feature>
<accession>A0ABV7PQJ0</accession>
<evidence type="ECO:0000259" key="1">
    <source>
        <dbReference type="Pfam" id="PF18739"/>
    </source>
</evidence>
<evidence type="ECO:0000313" key="4">
    <source>
        <dbReference type="Proteomes" id="UP001595665"/>
    </source>
</evidence>
<dbReference type="RefSeq" id="WP_379736668.1">
    <property type="nucleotide sequence ID" value="NZ_JBHRVV010000001.1"/>
</dbReference>
<protein>
    <submittedName>
        <fullName evidence="3">HEPN domain-containing protein</fullName>
    </submittedName>
</protein>
<evidence type="ECO:0000313" key="3">
    <source>
        <dbReference type="EMBL" id="MFC3460057.1"/>
    </source>
</evidence>
<feature type="domain" description="Apea-like HEPN" evidence="1">
    <location>
        <begin position="317"/>
        <end position="451"/>
    </location>
</feature>
<dbReference type="EMBL" id="JBHRVV010000001">
    <property type="protein sequence ID" value="MFC3460057.1"/>
    <property type="molecule type" value="Genomic_DNA"/>
</dbReference>
<dbReference type="Pfam" id="PF18862">
    <property type="entry name" value="ApeA_NTD1"/>
    <property type="match status" value="1"/>
</dbReference>
<proteinExistence type="predicted"/>
<keyword evidence="4" id="KW-1185">Reference proteome</keyword>
<dbReference type="Pfam" id="PF18739">
    <property type="entry name" value="HEPN_Apea"/>
    <property type="match status" value="1"/>
</dbReference>
<reference evidence="4" key="1">
    <citation type="journal article" date="2019" name="Int. J. Syst. Evol. Microbiol.">
        <title>The Global Catalogue of Microorganisms (GCM) 10K type strain sequencing project: providing services to taxonomists for standard genome sequencing and annotation.</title>
        <authorList>
            <consortium name="The Broad Institute Genomics Platform"/>
            <consortium name="The Broad Institute Genome Sequencing Center for Infectious Disease"/>
            <person name="Wu L."/>
            <person name="Ma J."/>
        </authorList>
    </citation>
    <scope>NUCLEOTIDE SEQUENCE [LARGE SCALE GENOMIC DNA]</scope>
    <source>
        <strain evidence="4">CCM 7480</strain>
    </source>
</reference>
<organism evidence="3 4">
    <name type="scientific">Massilia haematophila</name>
    <dbReference type="NCBI Taxonomy" id="457923"/>
    <lineage>
        <taxon>Bacteria</taxon>
        <taxon>Pseudomonadati</taxon>
        <taxon>Pseudomonadota</taxon>
        <taxon>Betaproteobacteria</taxon>
        <taxon>Burkholderiales</taxon>
        <taxon>Oxalobacteraceae</taxon>
        <taxon>Telluria group</taxon>
        <taxon>Massilia</taxon>
    </lineage>
</organism>
<comment type="caution">
    <text evidence="3">The sequence shown here is derived from an EMBL/GenBank/DDBJ whole genome shotgun (WGS) entry which is preliminary data.</text>
</comment>
<dbReference type="InterPro" id="IPR041229">
    <property type="entry name" value="HEPN_Apea"/>
</dbReference>
<sequence>MGERYLGTYGERDHPHHTGELVVDGKETRLKFIGQGLESLHNATTIYGKTEKNEKVSCLDCFVTKTARPFFDSGEHFERLEMLPNFVLIGKEHIDPTQPVVQAARFKFTDTKLFFEDRNAFGAMFKVSAELQSLFDTRLPPVQRTAGKDSLLSYFSGDFNIVKCENDLGIFSAGYSFNVESGSPFTYDIDLTLKFNEAIHFHECLRRISAIRRFFTVLTGRPQAFLHQELVVSCATASGDSSATPLRMHLANPPSGPSTPASKYFIDAPIHPHNENQPFACVMRDWLSVDEARHMSRRQYVECVEDETRYTTGRLVAAANMFDTLPADALPPDVTLPEDFENAVSESVAIFESLPKTDFRDSMLGHFKRLKKPSLPAKVYYRSSLICSRMAEPLPNLNDVLRIGCRFRNFLVHGDPKFPYRKYESLLPFLTDTLEFVFAASDLIDAGWDIEQWCVDNIWGNHKFTIYRRDYPQWIEVFMTAKNGP</sequence>